<name>A0AA39TAT0_ACESA</name>
<comment type="caution">
    <text evidence="1">The sequence shown here is derived from an EMBL/GenBank/DDBJ whole genome shotgun (WGS) entry which is preliminary data.</text>
</comment>
<reference evidence="1" key="2">
    <citation type="submission" date="2023-06" db="EMBL/GenBank/DDBJ databases">
        <authorList>
            <person name="Swenson N.G."/>
            <person name="Wegrzyn J.L."/>
            <person name="Mcevoy S.L."/>
        </authorList>
    </citation>
    <scope>NUCLEOTIDE SEQUENCE</scope>
    <source>
        <strain evidence="1">NS2018</strain>
        <tissue evidence="1">Leaf</tissue>
    </source>
</reference>
<organism evidence="1 2">
    <name type="scientific">Acer saccharum</name>
    <name type="common">Sugar maple</name>
    <dbReference type="NCBI Taxonomy" id="4024"/>
    <lineage>
        <taxon>Eukaryota</taxon>
        <taxon>Viridiplantae</taxon>
        <taxon>Streptophyta</taxon>
        <taxon>Embryophyta</taxon>
        <taxon>Tracheophyta</taxon>
        <taxon>Spermatophyta</taxon>
        <taxon>Magnoliopsida</taxon>
        <taxon>eudicotyledons</taxon>
        <taxon>Gunneridae</taxon>
        <taxon>Pentapetalae</taxon>
        <taxon>rosids</taxon>
        <taxon>malvids</taxon>
        <taxon>Sapindales</taxon>
        <taxon>Sapindaceae</taxon>
        <taxon>Hippocastanoideae</taxon>
        <taxon>Acereae</taxon>
        <taxon>Acer</taxon>
    </lineage>
</organism>
<evidence type="ECO:0000313" key="1">
    <source>
        <dbReference type="EMBL" id="KAK0602520.1"/>
    </source>
</evidence>
<reference evidence="1" key="1">
    <citation type="journal article" date="2022" name="Plant J.">
        <title>Strategies of tolerance reflected in two North American maple genomes.</title>
        <authorList>
            <person name="McEvoy S.L."/>
            <person name="Sezen U.U."/>
            <person name="Trouern-Trend A."/>
            <person name="McMahon S.M."/>
            <person name="Schaberg P.G."/>
            <person name="Yang J."/>
            <person name="Wegrzyn J.L."/>
            <person name="Swenson N.G."/>
        </authorList>
    </citation>
    <scope>NUCLEOTIDE SEQUENCE</scope>
    <source>
        <strain evidence="1">NS2018</strain>
    </source>
</reference>
<evidence type="ECO:0000313" key="2">
    <source>
        <dbReference type="Proteomes" id="UP001168877"/>
    </source>
</evidence>
<dbReference type="EMBL" id="JAUESC010000003">
    <property type="protein sequence ID" value="KAK0602520.1"/>
    <property type="molecule type" value="Genomic_DNA"/>
</dbReference>
<proteinExistence type="predicted"/>
<protein>
    <submittedName>
        <fullName evidence="1">Uncharacterized protein</fullName>
    </submittedName>
</protein>
<keyword evidence="2" id="KW-1185">Reference proteome</keyword>
<accession>A0AA39TAT0</accession>
<dbReference type="Proteomes" id="UP001168877">
    <property type="component" value="Unassembled WGS sequence"/>
</dbReference>
<dbReference type="AlphaFoldDB" id="A0AA39TAT0"/>
<sequence>MAVAEGVFANVNIPCKVFYIFCVKEEERQRREERDHRRLQPLSPSVPLAVAAARRRCRLPSSRSSIAVAAERERKRRDHVTAVRRSLAPLSPSLLFIVGLPLLSPSLPLSLSPSPNPCIYFSKALLKVTKSVSLRLCSRWKISIMRISS</sequence>
<gene>
    <name evidence="1" type="ORF">LWI29_034333</name>
</gene>